<evidence type="ECO:0000313" key="3">
    <source>
        <dbReference type="EMBL" id="QNR66876.1"/>
    </source>
</evidence>
<evidence type="ECO:0000313" key="4">
    <source>
        <dbReference type="Proteomes" id="UP000516384"/>
    </source>
</evidence>
<proteinExistence type="predicted"/>
<evidence type="ECO:0000256" key="1">
    <source>
        <dbReference type="ARBA" id="ARBA00022614"/>
    </source>
</evidence>
<dbReference type="Proteomes" id="UP000516384">
    <property type="component" value="Chromosome"/>
</dbReference>
<dbReference type="EMBL" id="CP061172">
    <property type="protein sequence ID" value="QNR66876.1"/>
    <property type="molecule type" value="Genomic_DNA"/>
</dbReference>
<gene>
    <name evidence="3" type="ORF">IAQ67_24315</name>
</gene>
<accession>A0A7H0Y718</accession>
<dbReference type="PANTHER" id="PTHR48051">
    <property type="match status" value="1"/>
</dbReference>
<dbReference type="GO" id="GO:0005737">
    <property type="term" value="C:cytoplasm"/>
    <property type="evidence" value="ECO:0007669"/>
    <property type="project" value="TreeGrafter"/>
</dbReference>
<organism evidence="3 4">
    <name type="scientific">Paenibacillus peoriae</name>
    <dbReference type="NCBI Taxonomy" id="59893"/>
    <lineage>
        <taxon>Bacteria</taxon>
        <taxon>Bacillati</taxon>
        <taxon>Bacillota</taxon>
        <taxon>Bacilli</taxon>
        <taxon>Bacillales</taxon>
        <taxon>Paenibacillaceae</taxon>
        <taxon>Paenibacillus</taxon>
    </lineage>
</organism>
<dbReference type="PANTHER" id="PTHR48051:SF1">
    <property type="entry name" value="RAS SUPPRESSOR PROTEIN 1"/>
    <property type="match status" value="1"/>
</dbReference>
<reference evidence="3 4" key="1">
    <citation type="submission" date="2020-09" db="EMBL/GenBank/DDBJ databases">
        <title>Characterization of Paenibacillus peoriae strain ZF390 with broad-spectrum antimicrobial activity as a potential biocontrol agent.</title>
        <authorList>
            <person name="Li L."/>
            <person name="Zhao Y."/>
            <person name="Li B."/>
            <person name="Xie X."/>
        </authorList>
    </citation>
    <scope>NUCLEOTIDE SEQUENCE [LARGE SCALE GENOMIC DNA]</scope>
    <source>
        <strain evidence="3 4">ZF390</strain>
    </source>
</reference>
<name>A0A7H0Y718_9BACL</name>
<keyword evidence="2" id="KW-0677">Repeat</keyword>
<dbReference type="Gene3D" id="3.80.10.10">
    <property type="entry name" value="Ribonuclease Inhibitor"/>
    <property type="match status" value="1"/>
</dbReference>
<sequence>MFRLYSDVRGAAYERLIDYAMERADTFMLGIHKWATEDENGVIDQDVLFKELLQQLNLFLLSTHSYEEIRGIHSIAYTQGTFYRYQCAPEAGGLLKQAASSLFSWVHPQLPEDLCFQNADGEDWIINIAHERIGRLNMATEEADELEKLIPGVFIHKPEYHQNIDVFLNDAIRHQPDRVEIMRFGLREIPERIRELYSLKHLTIFEQDIRTLPHALFELESLESLTIQVADLEELPADIAKLTRLKSLRISCGCYDRPAPDVKVIPKEELAFRRLPPEIGELQQLEYLDIQYSGIRTLPPEIQNLNNLRSLDIVNGFIESAPDFIYKMTWLDRFLIEDKPFHLCNHGDD</sequence>
<dbReference type="InterPro" id="IPR032675">
    <property type="entry name" value="LRR_dom_sf"/>
</dbReference>
<dbReference type="AlphaFoldDB" id="A0A7H0Y718"/>
<dbReference type="RefSeq" id="WP_190298004.1">
    <property type="nucleotide sequence ID" value="NZ_CP061172.1"/>
</dbReference>
<keyword evidence="1" id="KW-0433">Leucine-rich repeat</keyword>
<dbReference type="InterPro" id="IPR050216">
    <property type="entry name" value="LRR_domain-containing"/>
</dbReference>
<evidence type="ECO:0000256" key="2">
    <source>
        <dbReference type="ARBA" id="ARBA00022737"/>
    </source>
</evidence>
<dbReference type="SUPFAM" id="SSF52058">
    <property type="entry name" value="L domain-like"/>
    <property type="match status" value="1"/>
</dbReference>
<protein>
    <submittedName>
        <fullName evidence="3">Leucine-rich repeat domain-containing protein</fullName>
    </submittedName>
</protein>